<comment type="cofactor">
    <cofactor evidence="19">
        <name>Co(2+)</name>
        <dbReference type="ChEBI" id="CHEBI:48828"/>
    </cofactor>
    <cofactor evidence="19">
        <name>Zn(2+)</name>
        <dbReference type="ChEBI" id="CHEBI:29105"/>
    </cofactor>
    <text evidence="19">Binds 1 divalent metal cation per subunit. Can use either Co(2+) or Zn(2+).</text>
</comment>
<keyword evidence="16 19" id="KW-0057">Aromatic amino acid biosynthesis</keyword>
<feature type="binding site" evidence="19">
    <location>
        <position position="175"/>
    </location>
    <ligand>
        <name>Zn(2+)</name>
        <dbReference type="ChEBI" id="CHEBI:29105"/>
    </ligand>
</feature>
<keyword evidence="15 19" id="KW-0520">NAD</keyword>
<evidence type="ECO:0000259" key="21">
    <source>
        <dbReference type="Pfam" id="PF24621"/>
    </source>
</evidence>
<evidence type="ECO:0000259" key="20">
    <source>
        <dbReference type="Pfam" id="PF01761"/>
    </source>
</evidence>
<dbReference type="EMBL" id="AABQDW010000006">
    <property type="protein sequence ID" value="EAI5407926.1"/>
    <property type="molecule type" value="Genomic_DNA"/>
</dbReference>
<dbReference type="GO" id="GO:0008652">
    <property type="term" value="P:amino acid biosynthetic process"/>
    <property type="evidence" value="ECO:0007669"/>
    <property type="project" value="UniProtKB-KW"/>
</dbReference>
<feature type="binding site" evidence="19">
    <location>
        <begin position="62"/>
        <end position="67"/>
    </location>
    <ligand>
        <name>NAD(+)</name>
        <dbReference type="ChEBI" id="CHEBI:57540"/>
    </ligand>
</feature>
<dbReference type="HAMAP" id="MF_00110">
    <property type="entry name" value="DHQ_synthase"/>
    <property type="match status" value="1"/>
</dbReference>
<evidence type="ECO:0000256" key="18">
    <source>
        <dbReference type="ARBA" id="ARBA00023285"/>
    </source>
</evidence>
<feature type="binding site" evidence="19">
    <location>
        <position position="251"/>
    </location>
    <ligand>
        <name>Zn(2+)</name>
        <dbReference type="ChEBI" id="CHEBI:29105"/>
    </ligand>
</feature>
<dbReference type="Proteomes" id="UP000557842">
    <property type="component" value="Unassembled WGS sequence"/>
</dbReference>
<feature type="binding site" evidence="19">
    <location>
        <begin position="120"/>
        <end position="121"/>
    </location>
    <ligand>
        <name>NAD(+)</name>
        <dbReference type="ChEBI" id="CHEBI:57540"/>
    </ligand>
</feature>
<keyword evidence="13 19" id="KW-0547">Nucleotide-binding</keyword>
<dbReference type="InterPro" id="IPR030960">
    <property type="entry name" value="DHQS/DOIS_N"/>
</dbReference>
<sequence length="346" mass="38785">MKIDINLNDDNKNYSVFIDELKNLKFKGKIAVITNSKVGGLYLGEILNLIDADEIFSVCIPDGEQYKNLAMIEYILEQLFVSRLERNSTLIALGGGVISDMTGFAASIYERGINFINIPTTLLAQVDASVGGKTGVNNKFGKNLIGTFYQPKAVYCETKFLNSLPNREFNAGMAEVIKMATMFDKDFFKFIQDNSVENSQILKQIIAKCVEIKAGVVAKDEKESGIRAVLNYGHTFAHVIEMQTNYKKFLHGEAVAIGINMANHLACKLGLLSKKDLDIIEQTLIKFGLPTTYRISDEEVFYDSFFLDKKSENKKIKFILPNGIGSYALRNDIDKNSVLDILRMFK</sequence>
<evidence type="ECO:0000256" key="10">
    <source>
        <dbReference type="ARBA" id="ARBA00022490"/>
    </source>
</evidence>
<name>A0A5L4M9Q7_CAMFE</name>
<comment type="catalytic activity">
    <reaction evidence="1 19">
        <text>7-phospho-2-dehydro-3-deoxy-D-arabino-heptonate = 3-dehydroquinate + phosphate</text>
        <dbReference type="Rhea" id="RHEA:21968"/>
        <dbReference type="ChEBI" id="CHEBI:32364"/>
        <dbReference type="ChEBI" id="CHEBI:43474"/>
        <dbReference type="ChEBI" id="CHEBI:58394"/>
        <dbReference type="EC" id="4.2.3.4"/>
    </reaction>
</comment>
<keyword evidence="10 19" id="KW-0963">Cytoplasm</keyword>
<dbReference type="FunFam" id="3.40.50.1970:FF:000007">
    <property type="entry name" value="Pentafunctional AROM polypeptide"/>
    <property type="match status" value="1"/>
</dbReference>
<dbReference type="InterPro" id="IPR056179">
    <property type="entry name" value="DHQS_C"/>
</dbReference>
<evidence type="ECO:0000256" key="19">
    <source>
        <dbReference type="HAMAP-Rule" id="MF_00110"/>
    </source>
</evidence>
<dbReference type="GO" id="GO:0003856">
    <property type="term" value="F:3-dehydroquinate synthase activity"/>
    <property type="evidence" value="ECO:0007669"/>
    <property type="project" value="UniProtKB-UniRule"/>
</dbReference>
<proteinExistence type="inferred from homology"/>
<organism evidence="23">
    <name type="scientific">Campylobacter fetus</name>
    <dbReference type="NCBI Taxonomy" id="196"/>
    <lineage>
        <taxon>Bacteria</taxon>
        <taxon>Pseudomonadati</taxon>
        <taxon>Campylobacterota</taxon>
        <taxon>Epsilonproteobacteria</taxon>
        <taxon>Campylobacterales</taxon>
        <taxon>Campylobacteraceae</taxon>
        <taxon>Campylobacter</taxon>
    </lineage>
</organism>
<keyword evidence="18 19" id="KW-0170">Cobalt</keyword>
<dbReference type="GO" id="GO:0005737">
    <property type="term" value="C:cytoplasm"/>
    <property type="evidence" value="ECO:0007669"/>
    <property type="project" value="UniProtKB-SubCell"/>
</dbReference>
<dbReference type="PIRSF" id="PIRSF001455">
    <property type="entry name" value="DHQ_synth"/>
    <property type="match status" value="1"/>
</dbReference>
<evidence type="ECO:0000256" key="11">
    <source>
        <dbReference type="ARBA" id="ARBA00022605"/>
    </source>
</evidence>
<evidence type="ECO:0000256" key="15">
    <source>
        <dbReference type="ARBA" id="ARBA00023027"/>
    </source>
</evidence>
<protein>
    <recommendedName>
        <fullName evidence="9 19">3-dehydroquinate synthase</fullName>
        <shortName evidence="19">DHQS</shortName>
        <ecNumber evidence="8 19">4.2.3.4</ecNumber>
    </recommendedName>
</protein>
<keyword evidence="17 19" id="KW-0456">Lyase</keyword>
<evidence type="ECO:0000256" key="6">
    <source>
        <dbReference type="ARBA" id="ARBA00004661"/>
    </source>
</evidence>
<feature type="binding site" evidence="19">
    <location>
        <position position="234"/>
    </location>
    <ligand>
        <name>Zn(2+)</name>
        <dbReference type="ChEBI" id="CHEBI:29105"/>
    </ligand>
</feature>
<comment type="pathway">
    <text evidence="6 19">Metabolic intermediate biosynthesis; chorismate biosynthesis; chorismate from D-erythrose 4-phosphate and phosphoenolpyruvate: step 2/7.</text>
</comment>
<feature type="domain" description="3-dehydroquinate synthase N-terminal" evidence="20">
    <location>
        <begin position="58"/>
        <end position="170"/>
    </location>
</feature>
<dbReference type="PANTHER" id="PTHR43622">
    <property type="entry name" value="3-DEHYDROQUINATE SYNTHASE"/>
    <property type="match status" value="1"/>
</dbReference>
<evidence type="ECO:0000256" key="1">
    <source>
        <dbReference type="ARBA" id="ARBA00001393"/>
    </source>
</evidence>
<dbReference type="EMBL" id="AACCXK010000001">
    <property type="protein sequence ID" value="EAK0452053.1"/>
    <property type="molecule type" value="Genomic_DNA"/>
</dbReference>
<comment type="caution">
    <text evidence="19">Lacks conserved residue(s) required for the propagation of feature annotation.</text>
</comment>
<accession>A0A5L4M9Q7</accession>
<dbReference type="AlphaFoldDB" id="A0A5L4M9Q7"/>
<dbReference type="InterPro" id="IPR050071">
    <property type="entry name" value="Dehydroquinate_synthase"/>
</dbReference>
<dbReference type="GO" id="GO:0009073">
    <property type="term" value="P:aromatic amino acid family biosynthetic process"/>
    <property type="evidence" value="ECO:0007669"/>
    <property type="project" value="UniProtKB-KW"/>
</dbReference>
<dbReference type="NCBIfam" id="TIGR01357">
    <property type="entry name" value="aroB"/>
    <property type="match status" value="1"/>
</dbReference>
<evidence type="ECO:0000256" key="9">
    <source>
        <dbReference type="ARBA" id="ARBA00017684"/>
    </source>
</evidence>
<evidence type="ECO:0000256" key="7">
    <source>
        <dbReference type="ARBA" id="ARBA00005412"/>
    </source>
</evidence>
<evidence type="ECO:0000256" key="16">
    <source>
        <dbReference type="ARBA" id="ARBA00023141"/>
    </source>
</evidence>
<dbReference type="PANTHER" id="PTHR43622:SF7">
    <property type="entry name" value="3-DEHYDROQUINATE SYNTHASE, CHLOROPLASTIC"/>
    <property type="match status" value="1"/>
</dbReference>
<reference evidence="23 25" key="1">
    <citation type="submission" date="2018-05" db="EMBL/GenBank/DDBJ databases">
        <authorList>
            <consortium name="PulseNet: The National Subtyping Network for Foodborne Disease Surveillance"/>
            <person name="Tarr C.L."/>
            <person name="Trees E."/>
            <person name="Katz L.S."/>
            <person name="Carleton-Romer H.A."/>
            <person name="Stroika S."/>
            <person name="Kucerova Z."/>
            <person name="Roache K.F."/>
            <person name="Sabol A.L."/>
            <person name="Besser J."/>
            <person name="Gerner-Smidt P."/>
        </authorList>
    </citation>
    <scope>NUCLEOTIDE SEQUENCE</scope>
    <source>
        <strain evidence="23">2014D-0197</strain>
        <strain evidence="22 25">2016D-0221</strain>
        <strain evidence="24">D4313</strain>
    </source>
</reference>
<dbReference type="Gene3D" id="3.40.50.1970">
    <property type="match status" value="1"/>
</dbReference>
<evidence type="ECO:0000256" key="5">
    <source>
        <dbReference type="ARBA" id="ARBA00004496"/>
    </source>
</evidence>
<evidence type="ECO:0000256" key="12">
    <source>
        <dbReference type="ARBA" id="ARBA00022723"/>
    </source>
</evidence>
<dbReference type="Gene3D" id="1.20.1090.10">
    <property type="entry name" value="Dehydroquinate synthase-like - alpha domain"/>
    <property type="match status" value="1"/>
</dbReference>
<gene>
    <name evidence="19" type="primary">aroB</name>
    <name evidence="23" type="ORF">AAH17_00045</name>
    <name evidence="24" type="ORF">AAH24_02105</name>
    <name evidence="22" type="ORF">BVH53_04345</name>
</gene>
<keyword evidence="12 19" id="KW-0479">Metal-binding</keyword>
<dbReference type="GO" id="GO:0009423">
    <property type="term" value="P:chorismate biosynthetic process"/>
    <property type="evidence" value="ECO:0007669"/>
    <property type="project" value="UniProtKB-UniRule"/>
</dbReference>
<evidence type="ECO:0000256" key="17">
    <source>
        <dbReference type="ARBA" id="ARBA00023239"/>
    </source>
</evidence>
<dbReference type="InterPro" id="IPR030963">
    <property type="entry name" value="DHQ_synth_fam"/>
</dbReference>
<dbReference type="InterPro" id="IPR016037">
    <property type="entry name" value="DHQ_synth_AroB"/>
</dbReference>
<evidence type="ECO:0000256" key="8">
    <source>
        <dbReference type="ARBA" id="ARBA00013031"/>
    </source>
</evidence>
<evidence type="ECO:0000313" key="23">
    <source>
        <dbReference type="EMBL" id="EAK0452053.1"/>
    </source>
</evidence>
<dbReference type="UniPathway" id="UPA00053">
    <property type="reaction ID" value="UER00085"/>
</dbReference>
<dbReference type="Pfam" id="PF01761">
    <property type="entry name" value="DHQ_synthase"/>
    <property type="match status" value="1"/>
</dbReference>
<keyword evidence="14 19" id="KW-0862">Zinc</keyword>
<comment type="caution">
    <text evidence="23">The sequence shown here is derived from an EMBL/GenBank/DDBJ whole genome shotgun (WGS) entry which is preliminary data.</text>
</comment>
<comment type="cofactor">
    <cofactor evidence="2 19">
        <name>NAD(+)</name>
        <dbReference type="ChEBI" id="CHEBI:57540"/>
    </cofactor>
</comment>
<evidence type="ECO:0000256" key="3">
    <source>
        <dbReference type="ARBA" id="ARBA00001947"/>
    </source>
</evidence>
<feature type="binding site" evidence="19">
    <location>
        <position position="133"/>
    </location>
    <ligand>
        <name>NAD(+)</name>
        <dbReference type="ChEBI" id="CHEBI:57540"/>
    </ligand>
</feature>
<comment type="similarity">
    <text evidence="7 19">Belongs to the sugar phosphate cyclases superfamily. Dehydroquinate synthase family.</text>
</comment>
<evidence type="ECO:0000256" key="13">
    <source>
        <dbReference type="ARBA" id="ARBA00022741"/>
    </source>
</evidence>
<evidence type="ECO:0000256" key="2">
    <source>
        <dbReference type="ARBA" id="ARBA00001911"/>
    </source>
</evidence>
<dbReference type="Pfam" id="PF24621">
    <property type="entry name" value="DHQS_C"/>
    <property type="match status" value="1"/>
</dbReference>
<evidence type="ECO:0000313" key="25">
    <source>
        <dbReference type="Proteomes" id="UP000557842"/>
    </source>
</evidence>
<dbReference type="GO" id="GO:0046872">
    <property type="term" value="F:metal ion binding"/>
    <property type="evidence" value="ECO:0007669"/>
    <property type="project" value="UniProtKB-KW"/>
</dbReference>
<comment type="subcellular location">
    <subcellularLocation>
        <location evidence="5 19">Cytoplasm</location>
    </subcellularLocation>
</comment>
<dbReference type="GO" id="GO:0000166">
    <property type="term" value="F:nucleotide binding"/>
    <property type="evidence" value="ECO:0007669"/>
    <property type="project" value="UniProtKB-KW"/>
</dbReference>
<dbReference type="EMBL" id="AACCXM010000001">
    <property type="protein sequence ID" value="EAK0468165.1"/>
    <property type="molecule type" value="Genomic_DNA"/>
</dbReference>
<dbReference type="SUPFAM" id="SSF56796">
    <property type="entry name" value="Dehydroquinate synthase-like"/>
    <property type="match status" value="1"/>
</dbReference>
<dbReference type="RefSeq" id="WP_065844084.1">
    <property type="nucleotide sequence ID" value="NZ_AABUZP020000005.1"/>
</dbReference>
<feature type="binding site" evidence="19">
    <location>
        <position position="142"/>
    </location>
    <ligand>
        <name>NAD(+)</name>
        <dbReference type="ChEBI" id="CHEBI:57540"/>
    </ligand>
</feature>
<evidence type="ECO:0000256" key="4">
    <source>
        <dbReference type="ARBA" id="ARBA00003485"/>
    </source>
</evidence>
<feature type="domain" description="3-dehydroquinate synthase C-terminal" evidence="21">
    <location>
        <begin position="172"/>
        <end position="311"/>
    </location>
</feature>
<comment type="cofactor">
    <cofactor evidence="3">
        <name>Zn(2+)</name>
        <dbReference type="ChEBI" id="CHEBI:29105"/>
    </cofactor>
</comment>
<evidence type="ECO:0000313" key="22">
    <source>
        <dbReference type="EMBL" id="EAI5407926.1"/>
    </source>
</evidence>
<comment type="function">
    <text evidence="4 19">Catalyzes the conversion of 3-deoxy-D-arabino-heptulosonate 7-phosphate (DAHP) to dehydroquinate (DHQ).</text>
</comment>
<dbReference type="CDD" id="cd08195">
    <property type="entry name" value="DHQS"/>
    <property type="match status" value="1"/>
</dbReference>
<evidence type="ECO:0000256" key="14">
    <source>
        <dbReference type="ARBA" id="ARBA00022833"/>
    </source>
</evidence>
<keyword evidence="11 19" id="KW-0028">Amino-acid biosynthesis</keyword>
<evidence type="ECO:0000313" key="24">
    <source>
        <dbReference type="EMBL" id="EAK0468165.1"/>
    </source>
</evidence>
<dbReference type="EC" id="4.2.3.4" evidence="8 19"/>
<feature type="binding site" evidence="19">
    <location>
        <begin position="96"/>
        <end position="100"/>
    </location>
    <ligand>
        <name>NAD(+)</name>
        <dbReference type="ChEBI" id="CHEBI:57540"/>
    </ligand>
</feature>